<dbReference type="InterPro" id="IPR052047">
    <property type="entry name" value="GH94_Enzymes"/>
</dbReference>
<dbReference type="PANTHER" id="PTHR37469:SF2">
    <property type="entry name" value="CELLOBIONIC ACID PHOSPHORYLASE"/>
    <property type="match status" value="1"/>
</dbReference>
<organism evidence="7 8">
    <name type="scientific">Paenibacillus terricola</name>
    <dbReference type="NCBI Taxonomy" id="2763503"/>
    <lineage>
        <taxon>Bacteria</taxon>
        <taxon>Bacillati</taxon>
        <taxon>Bacillota</taxon>
        <taxon>Bacilli</taxon>
        <taxon>Bacillales</taxon>
        <taxon>Paenibacillaceae</taxon>
        <taxon>Paenibacillus</taxon>
    </lineage>
</organism>
<dbReference type="SUPFAM" id="SSF48208">
    <property type="entry name" value="Six-hairpin glycosidases"/>
    <property type="match status" value="1"/>
</dbReference>
<evidence type="ECO:0000259" key="4">
    <source>
        <dbReference type="Pfam" id="PF06165"/>
    </source>
</evidence>
<protein>
    <submittedName>
        <fullName evidence="7">Glycosyl transferase family 36</fullName>
    </submittedName>
</protein>
<feature type="transmembrane region" description="Helical" evidence="3">
    <location>
        <begin position="867"/>
        <end position="889"/>
    </location>
</feature>
<feature type="transmembrane region" description="Helical" evidence="3">
    <location>
        <begin position="429"/>
        <end position="452"/>
    </location>
</feature>
<dbReference type="CDD" id="cd11756">
    <property type="entry name" value="GH94N_ChvB_NdvB_1_like"/>
    <property type="match status" value="1"/>
</dbReference>
<evidence type="ECO:0000259" key="6">
    <source>
        <dbReference type="Pfam" id="PF17167"/>
    </source>
</evidence>
<accession>A0ABR8MRF6</accession>
<comment type="caution">
    <text evidence="7">The sequence shown here is derived from an EMBL/GenBank/DDBJ whole genome shotgun (WGS) entry which is preliminary data.</text>
</comment>
<dbReference type="CDD" id="cd11753">
    <property type="entry name" value="GH94N_ChvB_NdvB_2_like"/>
    <property type="match status" value="1"/>
</dbReference>
<dbReference type="Gene3D" id="1.50.10.140">
    <property type="match status" value="1"/>
</dbReference>
<dbReference type="Proteomes" id="UP000609346">
    <property type="component" value="Unassembled WGS sequence"/>
</dbReference>
<dbReference type="InterPro" id="IPR008928">
    <property type="entry name" value="6-hairpin_glycosidase_sf"/>
</dbReference>
<dbReference type="GO" id="GO:0016740">
    <property type="term" value="F:transferase activity"/>
    <property type="evidence" value="ECO:0007669"/>
    <property type="project" value="UniProtKB-KW"/>
</dbReference>
<dbReference type="InterPro" id="IPR033432">
    <property type="entry name" value="GH94_catalytic"/>
</dbReference>
<dbReference type="InterPro" id="IPR010383">
    <property type="entry name" value="Glyco_hydrolase_94_b-supersand"/>
</dbReference>
<keyword evidence="2 7" id="KW-0808">Transferase</keyword>
<dbReference type="Pfam" id="PF17167">
    <property type="entry name" value="Glyco_hydro_94"/>
    <property type="match status" value="1"/>
</dbReference>
<feature type="transmembrane region" description="Helical" evidence="3">
    <location>
        <begin position="919"/>
        <end position="938"/>
    </location>
</feature>
<sequence length="2764" mass="310331">MVLNAEQLEQKAHELALTHDPIMGSWNSRERLAEWHRDRESLRQFAAALKVEGGVCTQPAEQWLLDHADFIEKEAQIVEKELKRGALSRQTWLRAEERPRAVAIGNTYFEATHGRLDLDSFVSFINAYQEIAVLTLAETWLMPVFLRMAAIGRMAALMRLVRERHEACQRVEKLLKSLAPPDTKLCAADMQAALEKHGQTLPLSGAVLVHLVSHLNEWADDAASVREWLICKLDSDTDNLNRIVTYEHQLQASHEVETGHLIGSIRTLSRGQWKLYFDRISVVDRTLTQETAGTYARLDDTSKHTLRSRIERLARRFNVPESLIASKAVELADVNLSRDGGSTEHSDGVEGVPPRSSFAAYYLLDHQGVEALHESLRSCNANPRTHRGAAVRRRRGTAYLSMIGCAFIVFAVLFGWWAGSGNDLTTGAWVAAIILMLMPAAEWAIAASHTFIGGTIRSKPLLRYDYSSGIPSDAKTIVVMPIIWTKQEDVEELTNRLELHYLSNPDPQLYFALLTDYADAQSERMTTDEKVYRAARERIDELNARYPRESGGQTFHLFQRKRKWNESEKAWMGWERKRGKLVEFIGLLRGDEGTSFQERALPVELQDVHYMITLDADTSLPIGAAQRMVGTMHLPYNRPRLNASRTRVVEGYGVLQPRIGVSYESVSRSRLARLWSGEPGIDPYAFAMSDPYQDTFGQGIFTGKGILSIDSFKAVLSERIPDNHVLSHDLLEGGFLRGGLLSDIELIDGHPATFSSYQQRLHRWVRGDWQLLCWLKPRVCNRTGELQKVDLTSLTRWQIIDNMRRSLLQPALLLALLAAPLMPSRAWTALTAVALLTICLPLIRTFISPSALARKPAALLSAFGQSLVMLVTLPYQAVVMSDAVIRTLYRLYGSKRRLLEWTSSAEVERRSKQQRAIRGFGWGLVLAVAYGILSWTSAYASIRWIGGAIAVVWLIAPAVAGWLSKPPAVRTESISDSERATLTKLAADIWSYFDQYTVEEDNWLTPDNVQLDPPVGPARRTSPTNIGLQLACTLAARDFGFIDTSDMLRRMERTMDTIERMDKWNGHLYNWYETSTLRPLPPLYVSTVDSGNFVGYLVTVKEGIAEYAAEAAAARKGGTGIGQQTSRLIARLDKLINETDFRPLYDEASQLFTLGYHASADRKETILYDLLASEARQSSFLAIAMGQVPAAHWFKLGRAMTKSGKHATLLSWSGTMFEYLMPALLMKTYRRMLWDKTYRGMVRRQIEYARQRAVPFGISESGYYAFDYQMNYQYRAFGVPGLGFQRGLEEDLVLAPYATIMAIPYAKREALEALGRMEEMGARGEHGYYEAIDCTAKRMPEGQSSIVIRSFMVHHQGMSLLTLANELLPRTMVDRFHADKRVQAAELLLQERMPDKPAIITDSAKSYTERTSIVQDQERTAPLREFTDPITPLPEVCLLSNGSFSSVVTASGGGFTRHGSIALSRWHEDPVIDPPGIGMYIRDVTGDAVWSPAYEPCRIPSDDMRIQFSLHQASFMRKDGPVGTELDICVSPEHNVEVRRLKLTNVSAETRILEVTTYTEVVLAPPLADDAHPAFSKLFVQTEYAAEEECLLAVRRPRDGHEQHRWAFQTLSIGCESLGPIEYETDRAIFIGRGHSMQHPQSLHMKLTGTVGAVLDPIFAIRRRVSVGPGETVKLFGVTGVAESRDESISIAKSLCDEQQIDRTFQLAWTHSRIDLRHQRLTAHEASLLQTLAGRVLYASPLRQERAASIEANVKGQSGLWSMGISGDLPIVLVTLEDRAQLPFAIRLMSGHGYLCRKGLPFDLVIVNESAGGYQQDVTDGLRVAIEQNVDKHAVRPGGVYPVAANQMSEEERTLLFAVARYVLRADGPSLKAQLKAPKLVHEWAASLEVQPQTASMQHANNKQEQYAAESVEQLALFNGWGGFTPDGREYRIALRGGKFLHAPWSNVVANEKFGFLITELGTGYTWWRNSRECKLTPWSNDPVLDPPGEVCFIRDDRSGLFSSPTPMPASEDSACTVAHGRGYSRFRRADRGLRQQMTVYVPKSDSVKIVELKLDNTSDEAKELSVFYECDWVLGVKRQISASHIVSEWDADAQAMLVRNSYQETFRDDWAFLAIHDKDGQQIEASLSDRLSYTADRMEWIGRGGSTASPDAMKRTRLSGKVGAQHDACGAVQLKLTVEAGASRTVYILLGAEWSREAAVALVRKYNNGQACAAAYEEAVRFWEETTLQTRITTPNKEMDYLINGWLLYQALACRMWARTAFYQAGGAFGYRDQLQDSIAMLHARPDITRAQIILHSAHQYEEGDVQHWWHEETHRGIRTKYSDDLLWLPYATARYITQTADQSVLDEMAPFIRSEQLTDEEHERYEPTVLSDQVASVYEHCIRAIERASRFGENGLPLMGIGDWNDGMNSVGDLGKGESVWLGWFLCDVLRKFADVCELKGDTERASAYRERREAISAAINKSAWDGEWYRRARADEGHWLGSTRNEECRIDAIAQSWSVISGAAPRERAQQAMMSFDRELVDRDIAVARLLTPPFDRTDPNPGYIQGYPPGIRENGAQYTHGVIWSIVAWCGLGNGDKAIDLFHLLNPVTHARSEGEVRKYAGEPYVMAADVYTRDPVKGRAGWTWYTGASGWMYQAGIEWIIGLRKEGDKLYFRPAVPHDWPGYEVEYRYGKTLYQVKVRMIEDASVHSLPLDIDEAGNLSVHRPSHEARRDASGVCIHLADDGGTHTIELQLPRQPLAALASASSTDDAARVQEISSDS</sequence>
<dbReference type="Gene3D" id="1.50.10.10">
    <property type="match status" value="1"/>
</dbReference>
<dbReference type="Pfam" id="PF06165">
    <property type="entry name" value="GH94_b-supersand"/>
    <property type="match status" value="2"/>
</dbReference>
<gene>
    <name evidence="7" type="ORF">H8B09_03730</name>
</gene>
<keyword evidence="1" id="KW-0328">Glycosyltransferase</keyword>
<keyword evidence="3" id="KW-0472">Membrane</keyword>
<dbReference type="SUPFAM" id="SSF74650">
    <property type="entry name" value="Galactose mutarotase-like"/>
    <property type="match status" value="2"/>
</dbReference>
<evidence type="ECO:0000256" key="2">
    <source>
        <dbReference type="ARBA" id="ARBA00022679"/>
    </source>
</evidence>
<dbReference type="Gene3D" id="2.60.420.10">
    <property type="entry name" value="Maltose phosphorylase, domain 3"/>
    <property type="match status" value="1"/>
</dbReference>
<keyword evidence="3" id="KW-0812">Transmembrane</keyword>
<feature type="domain" description="Glycosyl hydrolase 94 supersandwich" evidence="4">
    <location>
        <begin position="1929"/>
        <end position="2209"/>
    </location>
</feature>
<feature type="transmembrane region" description="Helical" evidence="3">
    <location>
        <begin position="826"/>
        <end position="847"/>
    </location>
</feature>
<dbReference type="PANTHER" id="PTHR37469">
    <property type="entry name" value="CELLOBIONIC ACID PHOSPHORYLASE-RELATED"/>
    <property type="match status" value="1"/>
</dbReference>
<feature type="transmembrane region" description="Helical" evidence="3">
    <location>
        <begin position="944"/>
        <end position="963"/>
    </location>
</feature>
<keyword evidence="3" id="KW-1133">Transmembrane helix</keyword>
<name>A0ABR8MRF6_9BACL</name>
<evidence type="ECO:0000313" key="7">
    <source>
        <dbReference type="EMBL" id="MBD3917851.1"/>
    </source>
</evidence>
<dbReference type="Gene3D" id="2.70.98.40">
    <property type="entry name" value="Glycoside hydrolase, family 65, N-terminal domain"/>
    <property type="match status" value="2"/>
</dbReference>
<reference evidence="7 8" key="1">
    <citation type="submission" date="2020-09" db="EMBL/GenBank/DDBJ databases">
        <title>Paenibacillus sp. strain PR3 16S rRNA gene Genome sequencing and assembly.</title>
        <authorList>
            <person name="Kim J."/>
        </authorList>
    </citation>
    <scope>NUCLEOTIDE SEQUENCE [LARGE SCALE GENOMIC DNA]</scope>
    <source>
        <strain evidence="7 8">PR3</strain>
    </source>
</reference>
<dbReference type="SMART" id="SM01068">
    <property type="entry name" value="CBM_X"/>
    <property type="match status" value="2"/>
</dbReference>
<keyword evidence="8" id="KW-1185">Reference proteome</keyword>
<dbReference type="InterPro" id="IPR037018">
    <property type="entry name" value="GH65_N"/>
</dbReference>
<dbReference type="RefSeq" id="WP_191202109.1">
    <property type="nucleotide sequence ID" value="NZ_JACXZA010000001.1"/>
</dbReference>
<feature type="domain" description="Glycosyl hydrolase 94 catalytic" evidence="6">
    <location>
        <begin position="2223"/>
        <end position="2647"/>
    </location>
</feature>
<feature type="domain" description="Glycoamylase-like" evidence="5">
    <location>
        <begin position="1171"/>
        <end position="1365"/>
    </location>
</feature>
<proteinExistence type="predicted"/>
<dbReference type="InterPro" id="IPR012341">
    <property type="entry name" value="6hp_glycosidase-like_sf"/>
</dbReference>
<evidence type="ECO:0000259" key="5">
    <source>
        <dbReference type="Pfam" id="PF10091"/>
    </source>
</evidence>
<dbReference type="InterPro" id="IPR037820">
    <property type="entry name" value="GH94N_NdvB"/>
</dbReference>
<dbReference type="EMBL" id="JACXZA010000001">
    <property type="protein sequence ID" value="MBD3917851.1"/>
    <property type="molecule type" value="Genomic_DNA"/>
</dbReference>
<dbReference type="InterPro" id="IPR019282">
    <property type="entry name" value="Glycoamylase-like_cons_dom"/>
</dbReference>
<dbReference type="Pfam" id="PF10091">
    <property type="entry name" value="Glycoamylase"/>
    <property type="match status" value="1"/>
</dbReference>
<evidence type="ECO:0000256" key="1">
    <source>
        <dbReference type="ARBA" id="ARBA00022676"/>
    </source>
</evidence>
<feature type="transmembrane region" description="Helical" evidence="3">
    <location>
        <begin position="397"/>
        <end position="417"/>
    </location>
</feature>
<feature type="domain" description="Glycosyl hydrolase 94 supersandwich" evidence="4">
    <location>
        <begin position="1423"/>
        <end position="1695"/>
    </location>
</feature>
<dbReference type="InterPro" id="IPR037824">
    <property type="entry name" value="GH94N_2_NdvB"/>
</dbReference>
<dbReference type="InterPro" id="IPR011013">
    <property type="entry name" value="Gal_mutarotase_sf_dom"/>
</dbReference>
<evidence type="ECO:0000313" key="8">
    <source>
        <dbReference type="Proteomes" id="UP000609346"/>
    </source>
</evidence>
<evidence type="ECO:0000256" key="3">
    <source>
        <dbReference type="SAM" id="Phobius"/>
    </source>
</evidence>